<dbReference type="Pfam" id="PF00361">
    <property type="entry name" value="Proton_antipo_M"/>
    <property type="match status" value="1"/>
</dbReference>
<evidence type="ECO:0000256" key="6">
    <source>
        <dbReference type="ARBA" id="ARBA00023136"/>
    </source>
</evidence>
<organism evidence="10 11">
    <name type="scientific">Fluctibacter halophilus</name>
    <dbReference type="NCBI Taxonomy" id="226011"/>
    <lineage>
        <taxon>Bacteria</taxon>
        <taxon>Pseudomonadati</taxon>
        <taxon>Pseudomonadota</taxon>
        <taxon>Gammaproteobacteria</taxon>
        <taxon>Alteromonadales</taxon>
        <taxon>Alteromonadaceae</taxon>
        <taxon>Fluctibacter</taxon>
    </lineage>
</organism>
<evidence type="ECO:0000313" key="10">
    <source>
        <dbReference type="EMBL" id="MCC2616272.1"/>
    </source>
</evidence>
<feature type="transmembrane region" description="Helical" evidence="8">
    <location>
        <begin position="463"/>
        <end position="483"/>
    </location>
</feature>
<name>A0ABS8G6P9_9ALTE</name>
<dbReference type="EMBL" id="JAJEWP010000001">
    <property type="protein sequence ID" value="MCC2616272.1"/>
    <property type="molecule type" value="Genomic_DNA"/>
</dbReference>
<evidence type="ECO:0000256" key="2">
    <source>
        <dbReference type="ARBA" id="ARBA00005346"/>
    </source>
</evidence>
<keyword evidence="4 7" id="KW-0812">Transmembrane</keyword>
<feature type="transmembrane region" description="Helical" evidence="8">
    <location>
        <begin position="113"/>
        <end position="131"/>
    </location>
</feature>
<feature type="transmembrane region" description="Helical" evidence="8">
    <location>
        <begin position="137"/>
        <end position="155"/>
    </location>
</feature>
<keyword evidence="11" id="KW-1185">Reference proteome</keyword>
<feature type="transmembrane region" description="Helical" evidence="8">
    <location>
        <begin position="416"/>
        <end position="442"/>
    </location>
</feature>
<dbReference type="Proteomes" id="UP001520878">
    <property type="component" value="Unassembled WGS sequence"/>
</dbReference>
<dbReference type="PANTHER" id="PTHR42703:SF1">
    <property type="entry name" value="NA(+)_H(+) ANTIPORTER SUBUNIT D1"/>
    <property type="match status" value="1"/>
</dbReference>
<evidence type="ECO:0000259" key="9">
    <source>
        <dbReference type="Pfam" id="PF00361"/>
    </source>
</evidence>
<feature type="transmembrane region" description="Helical" evidence="8">
    <location>
        <begin position="211"/>
        <end position="230"/>
    </location>
</feature>
<dbReference type="PANTHER" id="PTHR42703">
    <property type="entry name" value="NADH DEHYDROGENASE"/>
    <property type="match status" value="1"/>
</dbReference>
<feature type="transmembrane region" description="Helical" evidence="8">
    <location>
        <begin position="12"/>
        <end position="28"/>
    </location>
</feature>
<dbReference type="RefSeq" id="WP_229159162.1">
    <property type="nucleotide sequence ID" value="NZ_JAJEWP010000001.1"/>
</dbReference>
<feature type="transmembrane region" description="Helical" evidence="8">
    <location>
        <begin position="381"/>
        <end position="404"/>
    </location>
</feature>
<keyword evidence="3" id="KW-1003">Cell membrane</keyword>
<comment type="subcellular location">
    <subcellularLocation>
        <location evidence="1">Cell membrane</location>
        <topology evidence="1">Multi-pass membrane protein</topology>
    </subcellularLocation>
    <subcellularLocation>
        <location evidence="7">Membrane</location>
        <topology evidence="7">Multi-pass membrane protein</topology>
    </subcellularLocation>
</comment>
<dbReference type="PRINTS" id="PR01437">
    <property type="entry name" value="NUOXDRDTASE4"/>
</dbReference>
<keyword evidence="5 8" id="KW-1133">Transmembrane helix</keyword>
<feature type="transmembrane region" description="Helical" evidence="8">
    <location>
        <begin position="242"/>
        <end position="265"/>
    </location>
</feature>
<evidence type="ECO:0000256" key="4">
    <source>
        <dbReference type="ARBA" id="ARBA00022692"/>
    </source>
</evidence>
<evidence type="ECO:0000256" key="1">
    <source>
        <dbReference type="ARBA" id="ARBA00004651"/>
    </source>
</evidence>
<evidence type="ECO:0000256" key="3">
    <source>
        <dbReference type="ARBA" id="ARBA00022475"/>
    </source>
</evidence>
<feature type="transmembrane region" description="Helical" evidence="8">
    <location>
        <begin position="310"/>
        <end position="335"/>
    </location>
</feature>
<feature type="transmembrane region" description="Helical" evidence="8">
    <location>
        <begin position="285"/>
        <end position="303"/>
    </location>
</feature>
<feature type="transmembrane region" description="Helical" evidence="8">
    <location>
        <begin position="341"/>
        <end position="360"/>
    </location>
</feature>
<dbReference type="InterPro" id="IPR001750">
    <property type="entry name" value="ND/Mrp_TM"/>
</dbReference>
<evidence type="ECO:0000256" key="5">
    <source>
        <dbReference type="ARBA" id="ARBA00022989"/>
    </source>
</evidence>
<comment type="similarity">
    <text evidence="2">Belongs to the CPA3 antiporters (TC 2.A.63) subunit D family.</text>
</comment>
<dbReference type="InterPro" id="IPR050586">
    <property type="entry name" value="CPA3_Na-H_Antiporter_D"/>
</dbReference>
<feature type="transmembrane region" description="Helical" evidence="8">
    <location>
        <begin position="81"/>
        <end position="101"/>
    </location>
</feature>
<gene>
    <name evidence="10" type="ORF">LJ739_08470</name>
</gene>
<feature type="domain" description="NADH:quinone oxidoreductase/Mrp antiporter transmembrane" evidence="9">
    <location>
        <begin position="136"/>
        <end position="428"/>
    </location>
</feature>
<reference evidence="10 11" key="1">
    <citation type="submission" date="2021-10" db="EMBL/GenBank/DDBJ databases">
        <title>Draft genome of Aestuariibacter halophilus JC2043.</title>
        <authorList>
            <person name="Emsley S.A."/>
            <person name="Pfannmuller K.M."/>
            <person name="Ushijima B."/>
            <person name="Saw J.H."/>
            <person name="Videau P."/>
        </authorList>
    </citation>
    <scope>NUCLEOTIDE SEQUENCE [LARGE SCALE GENOMIC DNA]</scope>
    <source>
        <strain evidence="10 11">JC2043</strain>
    </source>
</reference>
<protein>
    <submittedName>
        <fullName evidence="10">Monovalent cation/H+ antiporter subunit D family protein</fullName>
    </submittedName>
</protein>
<evidence type="ECO:0000256" key="8">
    <source>
        <dbReference type="SAM" id="Phobius"/>
    </source>
</evidence>
<keyword evidence="6 8" id="KW-0472">Membrane</keyword>
<proteinExistence type="inferred from homology"/>
<feature type="transmembrane region" description="Helical" evidence="8">
    <location>
        <begin position="35"/>
        <end position="54"/>
    </location>
</feature>
<accession>A0ABS8G6P9</accession>
<feature type="transmembrane region" description="Helical" evidence="8">
    <location>
        <begin position="167"/>
        <end position="191"/>
    </location>
</feature>
<comment type="caution">
    <text evidence="10">The sequence shown here is derived from an EMBL/GenBank/DDBJ whole genome shotgun (WGS) entry which is preliminary data.</text>
</comment>
<dbReference type="InterPro" id="IPR003918">
    <property type="entry name" value="NADH_UbQ_OxRdtase"/>
</dbReference>
<evidence type="ECO:0000313" key="11">
    <source>
        <dbReference type="Proteomes" id="UP001520878"/>
    </source>
</evidence>
<evidence type="ECO:0000256" key="7">
    <source>
        <dbReference type="RuleBase" id="RU000320"/>
    </source>
</evidence>
<sequence>MTSTLFTDHLAAWLVILPLLCAPVMVLLNRSKLVWLLNLVVSASCLIIALHILWDVSTGTVIHYAMGGWTPPWGIEYRIDGLNALVAVIVSAMATACAVYARKSVEQEISVHVHGLFYAAFQLCFLGLLGIALTGDIFNLFVFLEISSLASYALIAMGRNRKALNSAFHYLILGTLGATFFLIGVGLAFAATGTLNMADMALSLQDAANTPLLLTAFALIVVGVALKAAIYPLHLWLPGAYAYAPSVVSVFLAATATKVAIYVLIRCLFSVFEPDYMLDTFLPDILVVLGGVAILYGSLRAIYQEGMKKMLAYSSVAQIGYMVMGIGFLSAAGLTASLLHMFNHALMKGAMFMAVGLFVYRVNTATFDNLKGMGREMPYTFFAMVLAALSLVGVPGTVGFVSKWQLLQAALENRHWGMVMIILLGSLMAAIYVWKLIEVLYFQQPEKLRVQGVSSGSERIGRSPAGMVIALWVMALGCVYFGLDTDLSLHSAQYAVTELLQGRGN</sequence>